<protein>
    <submittedName>
        <fullName evidence="2">BACK domain-containing protein</fullName>
    </submittedName>
</protein>
<evidence type="ECO:0000313" key="1">
    <source>
        <dbReference type="Proteomes" id="UP000887580"/>
    </source>
</evidence>
<evidence type="ECO:0000313" key="2">
    <source>
        <dbReference type="WBParaSite" id="PS1159_v2.g1827.t3"/>
    </source>
</evidence>
<organism evidence="1 2">
    <name type="scientific">Panagrolaimus sp. PS1159</name>
    <dbReference type="NCBI Taxonomy" id="55785"/>
    <lineage>
        <taxon>Eukaryota</taxon>
        <taxon>Metazoa</taxon>
        <taxon>Ecdysozoa</taxon>
        <taxon>Nematoda</taxon>
        <taxon>Chromadorea</taxon>
        <taxon>Rhabditida</taxon>
        <taxon>Tylenchina</taxon>
        <taxon>Panagrolaimomorpha</taxon>
        <taxon>Panagrolaimoidea</taxon>
        <taxon>Panagrolaimidae</taxon>
        <taxon>Panagrolaimus</taxon>
    </lineage>
</organism>
<reference evidence="2" key="1">
    <citation type="submission" date="2022-11" db="UniProtKB">
        <authorList>
            <consortium name="WormBaseParasite"/>
        </authorList>
    </citation>
    <scope>IDENTIFICATION</scope>
</reference>
<sequence length="386" mass="45045">MAEFYTVPFLKELCENFLLGIEYNVESIEEMFEFSQKYSMKNMEDLIKKFVSSNFEKIISSESLLSYKKPFMDVLASVIHYPWKEKTFEAIYKWVEHHVITQNDTEDESFSLLEAVKTELREKFPQIYSIDKTGFNYEFLLNFIVVKGFCISPTEFKTLYETYAFCGRQLVKGFCMSQTEFKTLYETYAFCGGQRFQRLWRLAEKQAIVMKKVTHDQSFSVADSIKADLVIIIPNLEYYKMDRKFLMESLVPAGILTEEQASHVYDTRVTIENNGKVIAGIFDDNIGVLRRIQDKSCNDKRKNTNIARFLKFKFAIPSSPSTVKKMKGIDWYLCLDNDGVITLKHHSVIDRNDYILAEMKSQNEFFLTPDVKTNLTVCVNNIKPIL</sequence>
<accession>A0AC35FJW6</accession>
<dbReference type="Proteomes" id="UP000887580">
    <property type="component" value="Unplaced"/>
</dbReference>
<dbReference type="WBParaSite" id="PS1159_v2.g1827.t3">
    <property type="protein sequence ID" value="PS1159_v2.g1827.t3"/>
    <property type="gene ID" value="PS1159_v2.g1827"/>
</dbReference>
<proteinExistence type="predicted"/>
<name>A0AC35FJW6_9BILA</name>